<sequence length="472" mass="50837">MSIVIRNGTIVNATGAYPADVLVEGERIAALAAPDSGLAEQWAAGAERVIDAAGKYVVPGGIDGHTHMEMPFGGTFSADNFETGTIAAAWGGTTTIVDFAVQGKGTSVLSALDKWHSKADGNCAIDYGFHMIVSDVNDTSLKEMEACIDAGVNTFKMFMAYPGVFYATDGEILRAMQKARDTGSMIMMHAENGIAIDQLVAQALANGQTDPVQHGLTRPPELEGEATSRAIALAKVTGAPLYIVHLSAAHALDAVTQARDTGQNVFAETCPQYLFLSLEDLARPDFEGAKYVASPPLRPKEHQAELWRGLRTNDLSLVSTDHCPFCFKDQKELGRGDFSKIPNGMPGVEHRMDLLYQGVVRGEITLPRWVEISSTTPARMFGLYPRKGVIAPGADADITVYDPTAQQTISARTHHMNVDYSAYEGMELTGQVSTVLSRGRVVVDDNAFHGAAGHGRFLKRDLSQYLVSTTRL</sequence>
<gene>
    <name evidence="7" type="ORF">GA0074696_3353</name>
</gene>
<dbReference type="EMBL" id="LT607410">
    <property type="protein sequence ID" value="SCF19677.1"/>
    <property type="molecule type" value="Genomic_DNA"/>
</dbReference>
<comment type="PTM">
    <text evidence="5">Carbamylation allows a single lysine to coordinate two divalent metal cations.</text>
</comment>
<dbReference type="InterPro" id="IPR011059">
    <property type="entry name" value="Metal-dep_hydrolase_composite"/>
</dbReference>
<dbReference type="InterPro" id="IPR011778">
    <property type="entry name" value="Hydantoinase/dihydroPyrase"/>
</dbReference>
<dbReference type="SUPFAM" id="SSF51556">
    <property type="entry name" value="Metallo-dependent hydrolases"/>
    <property type="match status" value="1"/>
</dbReference>
<accession>A0A1C4YG23</accession>
<evidence type="ECO:0000256" key="1">
    <source>
        <dbReference type="ARBA" id="ARBA00001947"/>
    </source>
</evidence>
<evidence type="ECO:0000256" key="5">
    <source>
        <dbReference type="PIRSR" id="PIRSR611778-50"/>
    </source>
</evidence>
<organism evidence="7 8">
    <name type="scientific">Micromonospora purpureochromogenes</name>
    <dbReference type="NCBI Taxonomy" id="47872"/>
    <lineage>
        <taxon>Bacteria</taxon>
        <taxon>Bacillati</taxon>
        <taxon>Actinomycetota</taxon>
        <taxon>Actinomycetes</taxon>
        <taxon>Micromonosporales</taxon>
        <taxon>Micromonosporaceae</taxon>
        <taxon>Micromonospora</taxon>
    </lineage>
</organism>
<evidence type="ECO:0000256" key="4">
    <source>
        <dbReference type="ARBA" id="ARBA00022801"/>
    </source>
</evidence>
<dbReference type="GO" id="GO:0005829">
    <property type="term" value="C:cytosol"/>
    <property type="evidence" value="ECO:0007669"/>
    <property type="project" value="TreeGrafter"/>
</dbReference>
<dbReference type="Pfam" id="PF01979">
    <property type="entry name" value="Amidohydro_1"/>
    <property type="match status" value="1"/>
</dbReference>
<evidence type="ECO:0000313" key="7">
    <source>
        <dbReference type="EMBL" id="SCF19677.1"/>
    </source>
</evidence>
<dbReference type="PANTHER" id="PTHR11647:SF1">
    <property type="entry name" value="COLLAPSIN RESPONSE MEDIATOR PROTEIN"/>
    <property type="match status" value="1"/>
</dbReference>
<evidence type="ECO:0000256" key="3">
    <source>
        <dbReference type="ARBA" id="ARBA00022723"/>
    </source>
</evidence>
<dbReference type="Gene3D" id="2.30.40.10">
    <property type="entry name" value="Urease, subunit C, domain 1"/>
    <property type="match status" value="1"/>
</dbReference>
<feature type="modified residue" description="N6-carboxylysine" evidence="5">
    <location>
        <position position="156"/>
    </location>
</feature>
<feature type="domain" description="Amidohydrolase-related" evidence="6">
    <location>
        <begin position="56"/>
        <end position="442"/>
    </location>
</feature>
<comment type="cofactor">
    <cofactor evidence="1">
        <name>Zn(2+)</name>
        <dbReference type="ChEBI" id="CHEBI:29105"/>
    </cofactor>
</comment>
<dbReference type="Proteomes" id="UP000198228">
    <property type="component" value="Chromosome I"/>
</dbReference>
<dbReference type="CDD" id="cd01314">
    <property type="entry name" value="D-HYD"/>
    <property type="match status" value="1"/>
</dbReference>
<evidence type="ECO:0000259" key="6">
    <source>
        <dbReference type="Pfam" id="PF01979"/>
    </source>
</evidence>
<dbReference type="Gene3D" id="3.20.20.140">
    <property type="entry name" value="Metal-dependent hydrolases"/>
    <property type="match status" value="1"/>
</dbReference>
<dbReference type="GO" id="GO:0016812">
    <property type="term" value="F:hydrolase activity, acting on carbon-nitrogen (but not peptide) bonds, in cyclic amides"/>
    <property type="evidence" value="ECO:0007669"/>
    <property type="project" value="TreeGrafter"/>
</dbReference>
<dbReference type="InterPro" id="IPR032466">
    <property type="entry name" value="Metal_Hydrolase"/>
</dbReference>
<proteinExistence type="inferred from homology"/>
<reference evidence="7 8" key="1">
    <citation type="submission" date="2016-06" db="EMBL/GenBank/DDBJ databases">
        <authorList>
            <person name="Kjaerup R.B."/>
            <person name="Dalgaard T.S."/>
            <person name="Juul-Madsen H.R."/>
        </authorList>
    </citation>
    <scope>NUCLEOTIDE SEQUENCE [LARGE SCALE GENOMIC DNA]</scope>
    <source>
        <strain evidence="7 8">DSM 43821</strain>
    </source>
</reference>
<evidence type="ECO:0000256" key="2">
    <source>
        <dbReference type="ARBA" id="ARBA00008829"/>
    </source>
</evidence>
<dbReference type="GO" id="GO:0046872">
    <property type="term" value="F:metal ion binding"/>
    <property type="evidence" value="ECO:0007669"/>
    <property type="project" value="UniProtKB-KW"/>
</dbReference>
<name>A0A1C4YG23_9ACTN</name>
<dbReference type="InterPro" id="IPR006680">
    <property type="entry name" value="Amidohydro-rel"/>
</dbReference>
<keyword evidence="3" id="KW-0479">Metal-binding</keyword>
<dbReference type="SUPFAM" id="SSF51338">
    <property type="entry name" value="Composite domain of metallo-dependent hydrolases"/>
    <property type="match status" value="2"/>
</dbReference>
<dbReference type="RefSeq" id="WP_088961951.1">
    <property type="nucleotide sequence ID" value="NZ_LT607410.1"/>
</dbReference>
<evidence type="ECO:0000313" key="8">
    <source>
        <dbReference type="Proteomes" id="UP000198228"/>
    </source>
</evidence>
<dbReference type="FunFam" id="3.20.20.140:FF:000037">
    <property type="entry name" value="Dihydropyrimidinase"/>
    <property type="match status" value="1"/>
</dbReference>
<dbReference type="InterPro" id="IPR050378">
    <property type="entry name" value="Metallo-dep_Hydrolases_sf"/>
</dbReference>
<protein>
    <submittedName>
        <fullName evidence="7">Dihydropyrimidinase</fullName>
    </submittedName>
</protein>
<dbReference type="NCBIfam" id="TIGR02033">
    <property type="entry name" value="D-hydantoinase"/>
    <property type="match status" value="1"/>
</dbReference>
<dbReference type="AlphaFoldDB" id="A0A1C4YG23"/>
<dbReference type="PANTHER" id="PTHR11647">
    <property type="entry name" value="HYDRANTOINASE/DIHYDROPYRIMIDINASE FAMILY MEMBER"/>
    <property type="match status" value="1"/>
</dbReference>
<keyword evidence="4" id="KW-0378">Hydrolase</keyword>
<comment type="similarity">
    <text evidence="2">Belongs to the metallo-dependent hydrolases superfamily. Hydantoinase/dihydropyrimidinase family.</text>
</comment>